<proteinExistence type="predicted"/>
<dbReference type="EMBL" id="CM051400">
    <property type="protein sequence ID" value="KAJ4714725.1"/>
    <property type="molecule type" value="Genomic_DNA"/>
</dbReference>
<accession>A0ACC1XTY9</accession>
<keyword evidence="2" id="KW-1185">Reference proteome</keyword>
<dbReference type="Proteomes" id="UP001164539">
    <property type="component" value="Chromosome 7"/>
</dbReference>
<protein>
    <submittedName>
        <fullName evidence="1">Peptidyl-prolyl cis-trans isomerase</fullName>
    </submittedName>
</protein>
<sequence>MGKKQHSKDRMFITKTEWATEWGGAKSKEVRTPFKRLPFYCCALTFTPFEEPVCTADGSVFDIMHITPYIRKYGKHPVAGSTLKLEDLIPLTFHKNAEGEYHCPVLNKVFTEFTHIVAVKTTGNVFCYEAIKELNIKTKNWKELLTDEPFSKEDIITIQNPNALDSKVTLEFDHVKKGLKIDDEELKRMNSDPTYNINIAGDIKQMLEELGTEKGKQTALLGGGGSKAQKERAAALAAILAARSRVKEDSKSGSNGEAKATQAYSIVDAASASVHGRSAAAAKAASTDKTAARIAMHMAGDRAPVNAKLVKSRFTTGAASRSFTSTSYDPVTKNDFEYIKVEKNPKKKGYIQLHTTHGDLNIELHCDITPRTCENFITLCERGYYNGVAFHRNIRNFMIQGGDPTGTGRGGESIWGKPFKDELNSKLLHSGRGVVSMANSGPHTNGSQFFILYKSANHLNYKHTVFGGVVGGMTTMAAMEKVPVDDNDRPLEEIKITSVTVFVNPYSEPDEEEEEKAKEENNVEDEDKDKVGSWYSNPGTGTTESGAVGGGGVGKYLKARNTAADDNGLTGTAMAKKRKVGASAGEFKDFSGW</sequence>
<reference evidence="1 2" key="1">
    <citation type="journal article" date="2023" name="Science">
        <title>Complex scaffold remodeling in plant triterpene biosynthesis.</title>
        <authorList>
            <person name="De La Pena R."/>
            <person name="Hodgson H."/>
            <person name="Liu J.C."/>
            <person name="Stephenson M.J."/>
            <person name="Martin A.C."/>
            <person name="Owen C."/>
            <person name="Harkess A."/>
            <person name="Leebens-Mack J."/>
            <person name="Jimenez L.E."/>
            <person name="Osbourn A."/>
            <person name="Sattely E.S."/>
        </authorList>
    </citation>
    <scope>NUCLEOTIDE SEQUENCE [LARGE SCALE GENOMIC DNA]</scope>
    <source>
        <strain evidence="2">cv. JPN11</strain>
        <tissue evidence="1">Leaf</tissue>
    </source>
</reference>
<gene>
    <name evidence="1" type="ORF">OWV82_013167</name>
</gene>
<evidence type="ECO:0000313" key="2">
    <source>
        <dbReference type="Proteomes" id="UP001164539"/>
    </source>
</evidence>
<name>A0ACC1XTY9_MELAZ</name>
<keyword evidence="1" id="KW-0413">Isomerase</keyword>
<comment type="caution">
    <text evidence="1">The sequence shown here is derived from an EMBL/GenBank/DDBJ whole genome shotgun (WGS) entry which is preliminary data.</text>
</comment>
<evidence type="ECO:0000313" key="1">
    <source>
        <dbReference type="EMBL" id="KAJ4714725.1"/>
    </source>
</evidence>
<organism evidence="1 2">
    <name type="scientific">Melia azedarach</name>
    <name type="common">Chinaberry tree</name>
    <dbReference type="NCBI Taxonomy" id="155640"/>
    <lineage>
        <taxon>Eukaryota</taxon>
        <taxon>Viridiplantae</taxon>
        <taxon>Streptophyta</taxon>
        <taxon>Embryophyta</taxon>
        <taxon>Tracheophyta</taxon>
        <taxon>Spermatophyta</taxon>
        <taxon>Magnoliopsida</taxon>
        <taxon>eudicotyledons</taxon>
        <taxon>Gunneridae</taxon>
        <taxon>Pentapetalae</taxon>
        <taxon>rosids</taxon>
        <taxon>malvids</taxon>
        <taxon>Sapindales</taxon>
        <taxon>Meliaceae</taxon>
        <taxon>Melia</taxon>
    </lineage>
</organism>